<evidence type="ECO:0000259" key="7">
    <source>
        <dbReference type="Pfam" id="PF01435"/>
    </source>
</evidence>
<dbReference type="InterPro" id="IPR051156">
    <property type="entry name" value="Mito/Outer_Membr_Metalloprot"/>
</dbReference>
<dbReference type="PANTHER" id="PTHR22726">
    <property type="entry name" value="METALLOENDOPEPTIDASE OMA1"/>
    <property type="match status" value="1"/>
</dbReference>
<protein>
    <submittedName>
        <fullName evidence="8">M48 family metalloprotease</fullName>
    </submittedName>
</protein>
<dbReference type="PROSITE" id="PS51257">
    <property type="entry name" value="PROKAR_LIPOPROTEIN"/>
    <property type="match status" value="1"/>
</dbReference>
<sequence length="494" mass="52993">MREAWPIWFAPRGRRLAALALPALLLAGCLGDQTSLLPGNAAHDGEIAPPITTVQRAADQEHQRLLAAFGGEYRAPRTRAALDEIVKRLARTSDGQIGAYEITILNSPAVNAFALPNGRLYVTRGLLALANDTSEIASVLAHEIGHVTAQHAAQRAEKEAESALVSQVASQVLKNPTQGAAVLAGSKLSLARFSRQQEFEADRISVTSLARAGYDPYGASRFLTTLGRNTAFRAAGQNQSAEDKRLDMLATHPQTPERIAAVTTAARQIAAPGLGEHDAGSWLNAIEGLAYGEDPRDGVARGRRYVNSTLRIAFTAPEGFSLEAAQDMVIGVSANGAQALRFDSVKLKSDQTLESYVAAGWIEGVATTGIEKTEMGGQPAVTAHGKGTDWMFRLAAVQFGDRVYRFILAARGSSDPERQMRSIVDSFRTLTPAEAQAARPLRIRIVAANAGDTVASMAEHMPEQDRPVELFQLLNGLDRDAALTPGRRYKVIGE</sequence>
<evidence type="ECO:0000313" key="8">
    <source>
        <dbReference type="EMBL" id="MFC5293563.1"/>
    </source>
</evidence>
<dbReference type="GO" id="GO:0008237">
    <property type="term" value="F:metallopeptidase activity"/>
    <property type="evidence" value="ECO:0007669"/>
    <property type="project" value="UniProtKB-KW"/>
</dbReference>
<feature type="domain" description="Peptidase M48" evidence="7">
    <location>
        <begin position="77"/>
        <end position="264"/>
    </location>
</feature>
<dbReference type="InterPro" id="IPR001915">
    <property type="entry name" value="Peptidase_M48"/>
</dbReference>
<keyword evidence="5" id="KW-0862">Zinc</keyword>
<keyword evidence="9" id="KW-1185">Reference proteome</keyword>
<keyword evidence="6 8" id="KW-0482">Metalloprotease</keyword>
<gene>
    <name evidence="8" type="ORF">ACFPK2_11240</name>
</gene>
<name>A0ABW0F4P7_9HYPH</name>
<evidence type="ECO:0000256" key="2">
    <source>
        <dbReference type="ARBA" id="ARBA00022670"/>
    </source>
</evidence>
<evidence type="ECO:0000256" key="6">
    <source>
        <dbReference type="ARBA" id="ARBA00023049"/>
    </source>
</evidence>
<comment type="caution">
    <text evidence="8">The sequence shown here is derived from an EMBL/GenBank/DDBJ whole genome shotgun (WGS) entry which is preliminary data.</text>
</comment>
<dbReference type="CDD" id="cd07324">
    <property type="entry name" value="M48C_Oma1-like"/>
    <property type="match status" value="1"/>
</dbReference>
<dbReference type="Gene3D" id="3.30.2010.10">
    <property type="entry name" value="Metalloproteases ('zincins'), catalytic domain"/>
    <property type="match status" value="1"/>
</dbReference>
<keyword evidence="4" id="KW-0378">Hydrolase</keyword>
<evidence type="ECO:0000313" key="9">
    <source>
        <dbReference type="Proteomes" id="UP001595976"/>
    </source>
</evidence>
<keyword evidence="3" id="KW-0479">Metal-binding</keyword>
<keyword evidence="2" id="KW-0645">Protease</keyword>
<comment type="cofactor">
    <cofactor evidence="1">
        <name>Zn(2+)</name>
        <dbReference type="ChEBI" id="CHEBI:29105"/>
    </cofactor>
</comment>
<evidence type="ECO:0000256" key="4">
    <source>
        <dbReference type="ARBA" id="ARBA00022801"/>
    </source>
</evidence>
<dbReference type="Proteomes" id="UP001595976">
    <property type="component" value="Unassembled WGS sequence"/>
</dbReference>
<organism evidence="8 9">
    <name type="scientific">Bosea minatitlanensis</name>
    <dbReference type="NCBI Taxonomy" id="128782"/>
    <lineage>
        <taxon>Bacteria</taxon>
        <taxon>Pseudomonadati</taxon>
        <taxon>Pseudomonadota</taxon>
        <taxon>Alphaproteobacteria</taxon>
        <taxon>Hyphomicrobiales</taxon>
        <taxon>Boseaceae</taxon>
        <taxon>Bosea</taxon>
    </lineage>
</organism>
<reference evidence="9" key="1">
    <citation type="journal article" date="2019" name="Int. J. Syst. Evol. Microbiol.">
        <title>The Global Catalogue of Microorganisms (GCM) 10K type strain sequencing project: providing services to taxonomists for standard genome sequencing and annotation.</title>
        <authorList>
            <consortium name="The Broad Institute Genomics Platform"/>
            <consortium name="The Broad Institute Genome Sequencing Center for Infectious Disease"/>
            <person name="Wu L."/>
            <person name="Ma J."/>
        </authorList>
    </citation>
    <scope>NUCLEOTIDE SEQUENCE [LARGE SCALE GENOMIC DNA]</scope>
    <source>
        <strain evidence="9">CGMCC 1.15643</strain>
    </source>
</reference>
<accession>A0ABW0F4P7</accession>
<dbReference type="PANTHER" id="PTHR22726:SF1">
    <property type="entry name" value="METALLOENDOPEPTIDASE OMA1, MITOCHONDRIAL"/>
    <property type="match status" value="1"/>
</dbReference>
<evidence type="ECO:0000256" key="3">
    <source>
        <dbReference type="ARBA" id="ARBA00022723"/>
    </source>
</evidence>
<evidence type="ECO:0000256" key="5">
    <source>
        <dbReference type="ARBA" id="ARBA00022833"/>
    </source>
</evidence>
<evidence type="ECO:0000256" key="1">
    <source>
        <dbReference type="ARBA" id="ARBA00001947"/>
    </source>
</evidence>
<dbReference type="RefSeq" id="WP_260349324.1">
    <property type="nucleotide sequence ID" value="NZ_JAOAOS010000013.1"/>
</dbReference>
<dbReference type="Pfam" id="PF01435">
    <property type="entry name" value="Peptidase_M48"/>
    <property type="match status" value="1"/>
</dbReference>
<proteinExistence type="predicted"/>
<dbReference type="EMBL" id="JBHSLI010000004">
    <property type="protein sequence ID" value="MFC5293563.1"/>
    <property type="molecule type" value="Genomic_DNA"/>
</dbReference>